<dbReference type="AlphaFoldDB" id="A0A8H7C1I1"/>
<evidence type="ECO:0000313" key="1">
    <source>
        <dbReference type="EMBL" id="KAF7760742.1"/>
    </source>
</evidence>
<reference evidence="1 2" key="1">
    <citation type="journal article" name="Sci. Rep.">
        <title>Telomere-to-telomere assembled and centromere annotated genomes of the two main subspecies of the button mushroom Agaricus bisporus reveal especially polymorphic chromosome ends.</title>
        <authorList>
            <person name="Sonnenberg A.S.M."/>
            <person name="Sedaghat-Telgerd N."/>
            <person name="Lavrijssen B."/>
            <person name="Ohm R.A."/>
            <person name="Hendrickx P.M."/>
            <person name="Scholtmeijer K."/>
            <person name="Baars J.J.P."/>
            <person name="van Peer A."/>
        </authorList>
    </citation>
    <scope>NUCLEOTIDE SEQUENCE [LARGE SCALE GENOMIC DNA]</scope>
    <source>
        <strain evidence="1 2">H119_p4</strain>
    </source>
</reference>
<proteinExistence type="predicted"/>
<accession>A0A8H7C1I1</accession>
<dbReference type="InterPro" id="IPR036047">
    <property type="entry name" value="F-box-like_dom_sf"/>
</dbReference>
<name>A0A8H7C1I1_AGABI</name>
<comment type="caution">
    <text evidence="1">The sequence shown here is derived from an EMBL/GenBank/DDBJ whole genome shotgun (WGS) entry which is preliminary data.</text>
</comment>
<gene>
    <name evidence="1" type="ORF">Agabi119p4_10151</name>
</gene>
<dbReference type="SUPFAM" id="SSF81383">
    <property type="entry name" value="F-box domain"/>
    <property type="match status" value="1"/>
</dbReference>
<dbReference type="Proteomes" id="UP000629468">
    <property type="component" value="Unassembled WGS sequence"/>
</dbReference>
<dbReference type="InterPro" id="IPR032675">
    <property type="entry name" value="LRR_dom_sf"/>
</dbReference>
<dbReference type="Gene3D" id="3.80.10.10">
    <property type="entry name" value="Ribonuclease Inhibitor"/>
    <property type="match status" value="1"/>
</dbReference>
<dbReference type="EMBL" id="JABXXO010000014">
    <property type="protein sequence ID" value="KAF7760742.1"/>
    <property type="molecule type" value="Genomic_DNA"/>
</dbReference>
<sequence length="487" mass="55519">MIPDLPAELWIKILSYLPPCSARYLLGVNRLFFDYAMDTLHCRFDLTEANGHTLAQLQAPLVAPYIRRLDIWSHCFYHLDYPTPPRAFRRTRSLLSLCSSKSCCAKDILSTLTEALPRLHQLDHISLVLDEMWDPVFSDFLSDLLSARGPVIRKLSINATVHKVNELLESHLAAPSPFPGLEYLDLKLAASHDFFMEEDLDDLCDAITTFIKSNKQSLRTLIFADPAFIDVSNVFRDLGCLPSLKRLELSIPMLLSTLPRFEYLENFLTLNASTLECLVLKCRRFLLPDDTTQQFLFDVLPRLSLPVLSEFDIGIYSYTKPRVPFHLPSFVHFAPNIKTLKIQFSPNYLNEEDITNLLRNLSEYGLGLRSLHIQVQDLTPDLFLHISSSLPGLTSLRITYAQPRFDGWETVHQKAERSAFCARFENRRFAPWSLKYLKLTHRSPCQEGHPDRLVCEAVAACIPELEVIDDTRSCRCGCMPAKGGLGL</sequence>
<evidence type="ECO:0008006" key="3">
    <source>
        <dbReference type="Google" id="ProtNLM"/>
    </source>
</evidence>
<organism evidence="1 2">
    <name type="scientific">Agaricus bisporus var. burnettii</name>
    <dbReference type="NCBI Taxonomy" id="192524"/>
    <lineage>
        <taxon>Eukaryota</taxon>
        <taxon>Fungi</taxon>
        <taxon>Dikarya</taxon>
        <taxon>Basidiomycota</taxon>
        <taxon>Agaricomycotina</taxon>
        <taxon>Agaricomycetes</taxon>
        <taxon>Agaricomycetidae</taxon>
        <taxon>Agaricales</taxon>
        <taxon>Agaricineae</taxon>
        <taxon>Agaricaceae</taxon>
        <taxon>Agaricus</taxon>
    </lineage>
</organism>
<dbReference type="SUPFAM" id="SSF52047">
    <property type="entry name" value="RNI-like"/>
    <property type="match status" value="1"/>
</dbReference>
<evidence type="ECO:0000313" key="2">
    <source>
        <dbReference type="Proteomes" id="UP000629468"/>
    </source>
</evidence>
<protein>
    <recommendedName>
        <fullName evidence="3">F-box domain-containing protein</fullName>
    </recommendedName>
</protein>